<dbReference type="EMBL" id="LGRX02002655">
    <property type="protein sequence ID" value="KAK3283782.1"/>
    <property type="molecule type" value="Genomic_DNA"/>
</dbReference>
<accession>A0AAE0GTB8</accession>
<organism evidence="1 2">
    <name type="scientific">Cymbomonas tetramitiformis</name>
    <dbReference type="NCBI Taxonomy" id="36881"/>
    <lineage>
        <taxon>Eukaryota</taxon>
        <taxon>Viridiplantae</taxon>
        <taxon>Chlorophyta</taxon>
        <taxon>Pyramimonadophyceae</taxon>
        <taxon>Pyramimonadales</taxon>
        <taxon>Pyramimonadaceae</taxon>
        <taxon>Cymbomonas</taxon>
    </lineage>
</organism>
<keyword evidence="2" id="KW-1185">Reference proteome</keyword>
<protein>
    <submittedName>
        <fullName evidence="1">Uncharacterized protein</fullName>
    </submittedName>
</protein>
<gene>
    <name evidence="1" type="ORF">CYMTET_8547</name>
</gene>
<evidence type="ECO:0000313" key="1">
    <source>
        <dbReference type="EMBL" id="KAK3283782.1"/>
    </source>
</evidence>
<sequence length="73" mass="8274">MSYDQLCTSARPQLNINTRLPLVGAPFWKTRRRRVPAAWQAAVTTRAVKTPAAKQRAQLNEALGILDMQRQKL</sequence>
<proteinExistence type="predicted"/>
<dbReference type="AlphaFoldDB" id="A0AAE0GTB8"/>
<comment type="caution">
    <text evidence="1">The sequence shown here is derived from an EMBL/GenBank/DDBJ whole genome shotgun (WGS) entry which is preliminary data.</text>
</comment>
<evidence type="ECO:0000313" key="2">
    <source>
        <dbReference type="Proteomes" id="UP001190700"/>
    </source>
</evidence>
<dbReference type="Proteomes" id="UP001190700">
    <property type="component" value="Unassembled WGS sequence"/>
</dbReference>
<reference evidence="1 2" key="1">
    <citation type="journal article" date="2015" name="Genome Biol. Evol.">
        <title>Comparative Genomics of a Bacterivorous Green Alga Reveals Evolutionary Causalities and Consequences of Phago-Mixotrophic Mode of Nutrition.</title>
        <authorList>
            <person name="Burns J.A."/>
            <person name="Paasch A."/>
            <person name="Narechania A."/>
            <person name="Kim E."/>
        </authorList>
    </citation>
    <scope>NUCLEOTIDE SEQUENCE [LARGE SCALE GENOMIC DNA]</scope>
    <source>
        <strain evidence="1 2">PLY_AMNH</strain>
    </source>
</reference>
<name>A0AAE0GTB8_9CHLO</name>